<sequence>MEENNKKLVVKHNKLIEFKGRMNLNELKLFSLIITDVREHQERQFEKYYINVLSLKEQTKDKNFYNYIKKVAFNLEEKRLQVESINEKGKKLLQ</sequence>
<feature type="domain" description="Initiator Rep protein WH1" evidence="2">
    <location>
        <begin position="9"/>
        <end position="89"/>
    </location>
</feature>
<dbReference type="GO" id="GO:0003887">
    <property type="term" value="F:DNA-directed DNA polymerase activity"/>
    <property type="evidence" value="ECO:0007669"/>
    <property type="project" value="InterPro"/>
</dbReference>
<dbReference type="InterPro" id="IPR000525">
    <property type="entry name" value="Initiator_Rep_WH1"/>
</dbReference>
<keyword evidence="4" id="KW-1185">Reference proteome</keyword>
<dbReference type="SUPFAM" id="SSF46785">
    <property type="entry name" value="Winged helix' DNA-binding domain"/>
    <property type="match status" value="1"/>
</dbReference>
<name>A0A9X2MFF7_9FIRM</name>
<evidence type="ECO:0000313" key="4">
    <source>
        <dbReference type="Proteomes" id="UP001142078"/>
    </source>
</evidence>
<gene>
    <name evidence="3" type="ORF">NSA23_00980</name>
</gene>
<dbReference type="InterPro" id="IPR036388">
    <property type="entry name" value="WH-like_DNA-bd_sf"/>
</dbReference>
<dbReference type="EMBL" id="JANJZL010000001">
    <property type="protein sequence ID" value="MCR2042679.1"/>
    <property type="molecule type" value="Genomic_DNA"/>
</dbReference>
<accession>A0A9X2MFF7</accession>
<reference evidence="3" key="1">
    <citation type="submission" date="2022-07" db="EMBL/GenBank/DDBJ databases">
        <title>Enhanced cultured diversity of the mouse gut microbiota enables custom-made synthetic communities.</title>
        <authorList>
            <person name="Afrizal A."/>
        </authorList>
    </citation>
    <scope>NUCLEOTIDE SEQUENCE</scope>
    <source>
        <strain evidence="3">DSM 29482</strain>
    </source>
</reference>
<comment type="similarity">
    <text evidence="1">Belongs to the initiator RepB protein family.</text>
</comment>
<evidence type="ECO:0000313" key="3">
    <source>
        <dbReference type="EMBL" id="MCR2042679.1"/>
    </source>
</evidence>
<dbReference type="RefSeq" id="WP_042681881.1">
    <property type="nucleotide sequence ID" value="NZ_CABKTM010000043.1"/>
</dbReference>
<proteinExistence type="inferred from homology"/>
<evidence type="ECO:0000259" key="2">
    <source>
        <dbReference type="Pfam" id="PF01051"/>
    </source>
</evidence>
<dbReference type="Proteomes" id="UP001142078">
    <property type="component" value="Unassembled WGS sequence"/>
</dbReference>
<dbReference type="Gene3D" id="1.10.10.10">
    <property type="entry name" value="Winged helix-like DNA-binding domain superfamily/Winged helix DNA-binding domain"/>
    <property type="match status" value="1"/>
</dbReference>
<comment type="caution">
    <text evidence="3">The sequence shown here is derived from an EMBL/GenBank/DDBJ whole genome shotgun (WGS) entry which is preliminary data.</text>
</comment>
<protein>
    <submittedName>
        <fullName evidence="3">Replication initiation protein</fullName>
    </submittedName>
</protein>
<dbReference type="Pfam" id="PF01051">
    <property type="entry name" value="Rep3_N"/>
    <property type="match status" value="1"/>
</dbReference>
<dbReference type="GO" id="GO:0006270">
    <property type="term" value="P:DNA replication initiation"/>
    <property type="evidence" value="ECO:0007669"/>
    <property type="project" value="InterPro"/>
</dbReference>
<dbReference type="InterPro" id="IPR036390">
    <property type="entry name" value="WH_DNA-bd_sf"/>
</dbReference>
<dbReference type="AlphaFoldDB" id="A0A9X2MFF7"/>
<organism evidence="3 4">
    <name type="scientific">Anaerosalibacter massiliensis</name>
    <dbReference type="NCBI Taxonomy" id="1347392"/>
    <lineage>
        <taxon>Bacteria</taxon>
        <taxon>Bacillati</taxon>
        <taxon>Bacillota</taxon>
        <taxon>Tissierellia</taxon>
        <taxon>Tissierellales</taxon>
        <taxon>Sporanaerobacteraceae</taxon>
        <taxon>Anaerosalibacter</taxon>
    </lineage>
</organism>
<evidence type="ECO:0000256" key="1">
    <source>
        <dbReference type="ARBA" id="ARBA00038283"/>
    </source>
</evidence>